<dbReference type="PANTHER" id="PTHR33053:SF9">
    <property type="entry name" value="AGAP000105-PA"/>
    <property type="match status" value="1"/>
</dbReference>
<dbReference type="Proteomes" id="UP001627154">
    <property type="component" value="Unassembled WGS sequence"/>
</dbReference>
<proteinExistence type="predicted"/>
<gene>
    <name evidence="1" type="ORF">TKK_009208</name>
</gene>
<dbReference type="PANTHER" id="PTHR33053">
    <property type="entry name" value="PROTEIN, PUTATIVE-RELATED"/>
    <property type="match status" value="1"/>
</dbReference>
<organism evidence="1 2">
    <name type="scientific">Trichogramma kaykai</name>
    <dbReference type="NCBI Taxonomy" id="54128"/>
    <lineage>
        <taxon>Eukaryota</taxon>
        <taxon>Metazoa</taxon>
        <taxon>Ecdysozoa</taxon>
        <taxon>Arthropoda</taxon>
        <taxon>Hexapoda</taxon>
        <taxon>Insecta</taxon>
        <taxon>Pterygota</taxon>
        <taxon>Neoptera</taxon>
        <taxon>Endopterygota</taxon>
        <taxon>Hymenoptera</taxon>
        <taxon>Apocrita</taxon>
        <taxon>Proctotrupomorpha</taxon>
        <taxon>Chalcidoidea</taxon>
        <taxon>Trichogrammatidae</taxon>
        <taxon>Trichogramma</taxon>
    </lineage>
</organism>
<dbReference type="AlphaFoldDB" id="A0ABD2WWC5"/>
<evidence type="ECO:0008006" key="3">
    <source>
        <dbReference type="Google" id="ProtNLM"/>
    </source>
</evidence>
<protein>
    <recommendedName>
        <fullName evidence="3">DUF4806 domain-containing protein</fullName>
    </recommendedName>
</protein>
<dbReference type="EMBL" id="JBJJXI010000067">
    <property type="protein sequence ID" value="KAL3397190.1"/>
    <property type="molecule type" value="Genomic_DNA"/>
</dbReference>
<evidence type="ECO:0000313" key="2">
    <source>
        <dbReference type="Proteomes" id="UP001627154"/>
    </source>
</evidence>
<reference evidence="1 2" key="1">
    <citation type="journal article" date="2024" name="bioRxiv">
        <title>A reference genome for Trichogramma kaykai: A tiny desert-dwelling parasitoid wasp with competing sex-ratio distorters.</title>
        <authorList>
            <person name="Culotta J."/>
            <person name="Lindsey A.R."/>
        </authorList>
    </citation>
    <scope>NUCLEOTIDE SEQUENCE [LARGE SCALE GENOMIC DNA]</scope>
    <source>
        <strain evidence="1 2">KSX58</strain>
    </source>
</reference>
<accession>A0ABD2WWC5</accession>
<name>A0ABD2WWC5_9HYME</name>
<keyword evidence="2" id="KW-1185">Reference proteome</keyword>
<evidence type="ECO:0000313" key="1">
    <source>
        <dbReference type="EMBL" id="KAL3397190.1"/>
    </source>
</evidence>
<comment type="caution">
    <text evidence="1">The sequence shown here is derived from an EMBL/GenBank/DDBJ whole genome shotgun (WGS) entry which is preliminary data.</text>
</comment>
<sequence length="652" mass="75754">MKKNSDKNNESIRLNDSSDEFNLSVNENIDNIMDINNINDDNDDDIMDCCENEELEKKIDSTNMDVSDSFYNLEFNELYYDNDIEVEHMEEMENDISNRTLREKLHEWAINNIFTLKNSVISELLVILREEGHSELPKTAETLLRTKQCAFDAKVMKSGRGNNGVYTYFDIEKALNKMIASSEFEDNEEETVNILVNVDGVPLYKNSSQQFWPILIQIIDNNYTCTPGVVALYWGDSKPSSVDEFMDDFIEEARKLREGFQCNDHNYSFNILGFTCDTPARAYLKCCKGHGGFYACERCEVKGKTIKGRRNYIEMNCKLRTKTSFIEKTQAEHHQPNIVSPLTKLPNFDPVKQVFLESMHLLYQGVMKMIISMFIEPGNNNKLSKNNRNDLKVELSRMSAGIPVEFERKTFDLDNFGYWKATQFRFFAGYIAPFIFKKYVSIEKYQHLMLFLVSTRILNSKPLVEKYHAFAREYLRLFFELTPHVYGPGTQVMNFHNLIHVTDDVLEMKAPLSTFSAFPFENCLGKIKKLIRSSKNPLAQVTRRLHEIQELNNSLVTRNILKNQCLRITTREWKISQNDYEESSQIKLGNLVIKNKEPDNIVMLESGKFFEITNIYLDTGSMLVAGTIMRLSLRNKLFTILGQYWIPMLSQH</sequence>